<organism evidence="4 5">
    <name type="scientific">Phenylobacterium deserti</name>
    <dbReference type="NCBI Taxonomy" id="1914756"/>
    <lineage>
        <taxon>Bacteria</taxon>
        <taxon>Pseudomonadati</taxon>
        <taxon>Pseudomonadota</taxon>
        <taxon>Alphaproteobacteria</taxon>
        <taxon>Caulobacterales</taxon>
        <taxon>Caulobacteraceae</taxon>
        <taxon>Phenylobacterium</taxon>
    </lineage>
</organism>
<dbReference type="AlphaFoldDB" id="A0A328ADC3"/>
<dbReference type="PANTHER" id="PTHR12526">
    <property type="entry name" value="GLYCOSYLTRANSFERASE"/>
    <property type="match status" value="1"/>
</dbReference>
<dbReference type="Gene3D" id="3.40.50.2000">
    <property type="entry name" value="Glycogen Phosphorylase B"/>
    <property type="match status" value="2"/>
</dbReference>
<feature type="domain" description="Glycosyltransferase subfamily 4-like N-terminal" evidence="3">
    <location>
        <begin position="14"/>
        <end position="190"/>
    </location>
</feature>
<dbReference type="SUPFAM" id="SSF53756">
    <property type="entry name" value="UDP-Glycosyltransferase/glycogen phosphorylase"/>
    <property type="match status" value="1"/>
</dbReference>
<dbReference type="Proteomes" id="UP000249725">
    <property type="component" value="Unassembled WGS sequence"/>
</dbReference>
<evidence type="ECO:0000313" key="4">
    <source>
        <dbReference type="EMBL" id="RAK52640.1"/>
    </source>
</evidence>
<protein>
    <submittedName>
        <fullName evidence="4">Glycosyltransferase WbuB</fullName>
    </submittedName>
</protein>
<dbReference type="EMBL" id="QFYR01000002">
    <property type="protein sequence ID" value="RAK52640.1"/>
    <property type="molecule type" value="Genomic_DNA"/>
</dbReference>
<evidence type="ECO:0000313" key="5">
    <source>
        <dbReference type="Proteomes" id="UP000249725"/>
    </source>
</evidence>
<dbReference type="CDD" id="cd03794">
    <property type="entry name" value="GT4_WbuB-like"/>
    <property type="match status" value="1"/>
</dbReference>
<dbReference type="PANTHER" id="PTHR12526:SF510">
    <property type="entry name" value="D-INOSITOL 3-PHOSPHATE GLYCOSYLTRANSFERASE"/>
    <property type="match status" value="1"/>
</dbReference>
<dbReference type="RefSeq" id="WP_111514925.1">
    <property type="nucleotide sequence ID" value="NZ_QFYR01000002.1"/>
</dbReference>
<evidence type="ECO:0000256" key="1">
    <source>
        <dbReference type="ARBA" id="ARBA00022676"/>
    </source>
</evidence>
<evidence type="ECO:0000259" key="3">
    <source>
        <dbReference type="Pfam" id="PF13439"/>
    </source>
</evidence>
<evidence type="ECO:0000256" key="2">
    <source>
        <dbReference type="ARBA" id="ARBA00022679"/>
    </source>
</evidence>
<proteinExistence type="predicted"/>
<reference evidence="5" key="1">
    <citation type="submission" date="2018-05" db="EMBL/GenBank/DDBJ databases">
        <authorList>
            <person name="Li X."/>
        </authorList>
    </citation>
    <scope>NUCLEOTIDE SEQUENCE [LARGE SCALE GENOMIC DNA]</scope>
    <source>
        <strain evidence="5">YIM 73061</strain>
    </source>
</reference>
<dbReference type="OrthoDB" id="3180470at2"/>
<gene>
    <name evidence="4" type="ORF">DJ018_10575</name>
</gene>
<name>A0A328ADC3_9CAUL</name>
<keyword evidence="1" id="KW-0328">Glycosyltransferase</keyword>
<sequence>MRIAIHDYAGHPFVFELSRQLAREGHQVGHFFFEGDPGPKGATERKADDPETLQIFPIAISEPYRKDQLLKRRSQDIEYGRKAGAEIAAFRPDVILSGNTPLESQAPLMAAARRAGAGFVFWMQDFYSLAVRNLLSSKFFGAGGLAALWYERLEATLLNRSDAIVVISDDFLAGLKQLKVDAQDVEIIPNWGALNEIPLRPKANAWSERMGLTDSYVFLYSGTLGLKHDPMMLCALADAFQDDPAVKVVVSAVGAGAEFLRLELDSNPRPNLLLKGLEPIEALPDALGAADTFVALLEEDAGRYSVPSKVLSYLCAGKPALLSAPLENLSARMLTQAGAGRAIRAGDTAALIAAARELRNQPLTRQRMGDAGRAYAIANFDMAAVSRRFMAVFDDVLARQPAAAVAA</sequence>
<keyword evidence="2 4" id="KW-0808">Transferase</keyword>
<dbReference type="GO" id="GO:0016757">
    <property type="term" value="F:glycosyltransferase activity"/>
    <property type="evidence" value="ECO:0007669"/>
    <property type="project" value="UniProtKB-KW"/>
</dbReference>
<comment type="caution">
    <text evidence="4">The sequence shown here is derived from an EMBL/GenBank/DDBJ whole genome shotgun (WGS) entry which is preliminary data.</text>
</comment>
<keyword evidence="5" id="KW-1185">Reference proteome</keyword>
<accession>A0A328ADC3</accession>
<dbReference type="InterPro" id="IPR028098">
    <property type="entry name" value="Glyco_trans_4-like_N"/>
</dbReference>
<dbReference type="Pfam" id="PF13439">
    <property type="entry name" value="Glyco_transf_4"/>
    <property type="match status" value="1"/>
</dbReference>